<dbReference type="NCBIfam" id="NF033577">
    <property type="entry name" value="transpos_IS481"/>
    <property type="match status" value="1"/>
</dbReference>
<keyword evidence="3" id="KW-1185">Reference proteome</keyword>
<dbReference type="InterPro" id="IPR047656">
    <property type="entry name" value="IS481-like_transpos"/>
</dbReference>
<dbReference type="GO" id="GO:0015074">
    <property type="term" value="P:DNA integration"/>
    <property type="evidence" value="ECO:0007669"/>
    <property type="project" value="InterPro"/>
</dbReference>
<comment type="caution">
    <text evidence="2">The sequence shown here is derived from an EMBL/GenBank/DDBJ whole genome shotgun (WGS) entry which is preliminary data.</text>
</comment>
<dbReference type="InterPro" id="IPR009057">
    <property type="entry name" value="Homeodomain-like_sf"/>
</dbReference>
<dbReference type="PANTHER" id="PTHR35004:SF7">
    <property type="entry name" value="INTEGRASE PROTEIN"/>
    <property type="match status" value="1"/>
</dbReference>
<dbReference type="EMBL" id="LFOE01000169">
    <property type="protein sequence ID" value="OBY29138.1"/>
    <property type="molecule type" value="Genomic_DNA"/>
</dbReference>
<dbReference type="OrthoDB" id="568335at2"/>
<reference evidence="2 3" key="1">
    <citation type="submission" date="2015-06" db="EMBL/GenBank/DDBJ databases">
        <title>Genome sequence of Mycobacterium kumamotonense strain Roo.</title>
        <authorList>
            <person name="Greninger A.L."/>
            <person name="Cunningham G."/>
            <person name="Miller S."/>
        </authorList>
    </citation>
    <scope>NUCLEOTIDE SEQUENCE [LARGE SCALE GENOMIC DNA]</scope>
    <source>
        <strain evidence="2 3">Roo</strain>
    </source>
</reference>
<feature type="domain" description="Integrase catalytic" evidence="1">
    <location>
        <begin position="139"/>
        <end position="311"/>
    </location>
</feature>
<dbReference type="PANTHER" id="PTHR35004">
    <property type="entry name" value="TRANSPOSASE RV3428C-RELATED"/>
    <property type="match status" value="1"/>
</dbReference>
<organism evidence="2 3">
    <name type="scientific">Mycolicibacter kumamotonensis</name>
    <dbReference type="NCBI Taxonomy" id="354243"/>
    <lineage>
        <taxon>Bacteria</taxon>
        <taxon>Bacillati</taxon>
        <taxon>Actinomycetota</taxon>
        <taxon>Actinomycetes</taxon>
        <taxon>Mycobacteriales</taxon>
        <taxon>Mycobacteriaceae</taxon>
        <taxon>Mycolicibacter</taxon>
    </lineage>
</organism>
<dbReference type="Pfam" id="PF13565">
    <property type="entry name" value="HTH_32"/>
    <property type="match status" value="1"/>
</dbReference>
<dbReference type="Pfam" id="PF13683">
    <property type="entry name" value="rve_3"/>
    <property type="match status" value="1"/>
</dbReference>
<dbReference type="InterPro" id="IPR058913">
    <property type="entry name" value="Integrase_dom_put"/>
</dbReference>
<dbReference type="RefSeq" id="WP_084014227.1">
    <property type="nucleotide sequence ID" value="NZ_LFOE01000169.1"/>
</dbReference>
<protein>
    <submittedName>
        <fullName evidence="2">Integrase</fullName>
    </submittedName>
</protein>
<dbReference type="Proteomes" id="UP000092668">
    <property type="component" value="Unassembled WGS sequence"/>
</dbReference>
<dbReference type="Pfam" id="PF24764">
    <property type="entry name" value="rva_4"/>
    <property type="match status" value="1"/>
</dbReference>
<accession>A0A1B8S8R3</accession>
<evidence type="ECO:0000313" key="3">
    <source>
        <dbReference type="Proteomes" id="UP000092668"/>
    </source>
</evidence>
<dbReference type="SUPFAM" id="SSF46689">
    <property type="entry name" value="Homeodomain-like"/>
    <property type="match status" value="1"/>
</dbReference>
<dbReference type="InterPro" id="IPR036397">
    <property type="entry name" value="RNaseH_sf"/>
</dbReference>
<feature type="non-terminal residue" evidence="2">
    <location>
        <position position="503"/>
    </location>
</feature>
<proteinExistence type="predicted"/>
<dbReference type="Gene3D" id="3.30.420.10">
    <property type="entry name" value="Ribonuclease H-like superfamily/Ribonuclease H"/>
    <property type="match status" value="1"/>
</dbReference>
<dbReference type="SUPFAM" id="SSF53098">
    <property type="entry name" value="Ribonuclease H-like"/>
    <property type="match status" value="1"/>
</dbReference>
<dbReference type="AlphaFoldDB" id="A0A1B8S8R3"/>
<sequence length="503" mass="55425">MTDELPGDAGDWVTEHRYRAVLQVLDGVPKSQVAREFGTSRQSVHSWVARYQLGGLAGLADCSRRPHTSPNALAPEVVAMICELRRTYPRWGAQRIAHEIELRDIEASPSRSSVHRVLVRHGLVAAQQQNHKRKYRRWQRDAPMQLWQLDIMGGVFLADGRECKLVTGIDDHSRFVVIATVVTEPSGRAVCEAFSTAMARYGVPSEVLTDNGKQFTGRFTKPYPAEVLFERICRENGITTRLTKPRSPTTTGKIERWHKTLRRELLDAAGPFPDVETAQASVDAWVQGYNHARPHQSLAMATPAALFRPAPIEPIAAAPTAAHPLTSSVTDVVIPPLPVPVLAVHSESLTNNDIHAVEWETDLTSRARLLLPGNQQMKFTAALARRTVTIWANDRSIHVLLDGTVIRTRPSRLSEHDLRELLRRGARIAGAEPARSAVTVGMLTTSTAIEVHRTVDRDGYVGLGGTKVLLDPPLVGQRVTVRFEGALLHVLSAGPLVETLPAP</sequence>
<gene>
    <name evidence="2" type="ORF">ACT18_24710</name>
</gene>
<name>A0A1B8S8R3_9MYCO</name>
<evidence type="ECO:0000313" key="2">
    <source>
        <dbReference type="EMBL" id="OBY29138.1"/>
    </source>
</evidence>
<dbReference type="InterPro" id="IPR001584">
    <property type="entry name" value="Integrase_cat-core"/>
</dbReference>
<dbReference type="PROSITE" id="PS50994">
    <property type="entry name" value="INTEGRASE"/>
    <property type="match status" value="1"/>
</dbReference>
<dbReference type="InterPro" id="IPR012337">
    <property type="entry name" value="RNaseH-like_sf"/>
</dbReference>
<dbReference type="GO" id="GO:0003676">
    <property type="term" value="F:nucleic acid binding"/>
    <property type="evidence" value="ECO:0007669"/>
    <property type="project" value="InterPro"/>
</dbReference>
<evidence type="ECO:0000259" key="1">
    <source>
        <dbReference type="PROSITE" id="PS50994"/>
    </source>
</evidence>